<feature type="transmembrane region" description="Helical" evidence="1">
    <location>
        <begin position="221"/>
        <end position="244"/>
    </location>
</feature>
<protein>
    <submittedName>
        <fullName evidence="2">Putative ABC-2 type transport system permease protein</fullName>
    </submittedName>
</protein>
<keyword evidence="1" id="KW-0472">Membrane</keyword>
<dbReference type="HOGENOM" id="CLU_090327_0_0_9"/>
<dbReference type="STRING" id="350688.Clos_0123"/>
<proteinExistence type="predicted"/>
<gene>
    <name evidence="2" type="ordered locus">Clos_0123</name>
</gene>
<dbReference type="EMBL" id="CP000853">
    <property type="protein sequence ID" value="ABW17690.1"/>
    <property type="molecule type" value="Genomic_DNA"/>
</dbReference>
<keyword evidence="1" id="KW-0812">Transmembrane</keyword>
<dbReference type="RefSeq" id="WP_012158005.1">
    <property type="nucleotide sequence ID" value="NC_009922.1"/>
</dbReference>
<name>A8MFQ1_ALKOO</name>
<feature type="transmembrane region" description="Helical" evidence="1">
    <location>
        <begin position="172"/>
        <end position="193"/>
    </location>
</feature>
<accession>A8MFQ1</accession>
<dbReference type="OrthoDB" id="1707305at2"/>
<feature type="transmembrane region" description="Helical" evidence="1">
    <location>
        <begin position="51"/>
        <end position="73"/>
    </location>
</feature>
<reference evidence="3" key="1">
    <citation type="submission" date="2007-10" db="EMBL/GenBank/DDBJ databases">
        <title>Complete genome of Alkaliphilus oremlandii OhILAs.</title>
        <authorList>
            <person name="Copeland A."/>
            <person name="Lucas S."/>
            <person name="Lapidus A."/>
            <person name="Barry K."/>
            <person name="Detter J.C."/>
            <person name="Glavina del Rio T."/>
            <person name="Hammon N."/>
            <person name="Israni S."/>
            <person name="Dalin E."/>
            <person name="Tice H."/>
            <person name="Pitluck S."/>
            <person name="Chain P."/>
            <person name="Malfatti S."/>
            <person name="Shin M."/>
            <person name="Vergez L."/>
            <person name="Schmutz J."/>
            <person name="Larimer F."/>
            <person name="Land M."/>
            <person name="Hauser L."/>
            <person name="Kyrpides N."/>
            <person name="Mikhailova N."/>
            <person name="Stolz J.F."/>
            <person name="Dawson A."/>
            <person name="Fisher E."/>
            <person name="Crable B."/>
            <person name="Perera E."/>
            <person name="Lisak J."/>
            <person name="Ranganathan M."/>
            <person name="Basu P."/>
            <person name="Richardson P."/>
        </authorList>
    </citation>
    <scope>NUCLEOTIDE SEQUENCE [LARGE SCALE GENOMIC DNA]</scope>
    <source>
        <strain evidence="3">OhILAs</strain>
    </source>
</reference>
<dbReference type="AlphaFoldDB" id="A8MFQ1"/>
<evidence type="ECO:0000256" key="1">
    <source>
        <dbReference type="SAM" id="Phobius"/>
    </source>
</evidence>
<evidence type="ECO:0000313" key="3">
    <source>
        <dbReference type="Proteomes" id="UP000000269"/>
    </source>
</evidence>
<feature type="transmembrane region" description="Helical" evidence="1">
    <location>
        <begin position="100"/>
        <end position="128"/>
    </location>
</feature>
<dbReference type="Proteomes" id="UP000000269">
    <property type="component" value="Chromosome"/>
</dbReference>
<keyword evidence="3" id="KW-1185">Reference proteome</keyword>
<organism evidence="2 3">
    <name type="scientific">Alkaliphilus oremlandii (strain OhILAs)</name>
    <name type="common">Clostridium oremlandii (strain OhILAs)</name>
    <dbReference type="NCBI Taxonomy" id="350688"/>
    <lineage>
        <taxon>Bacteria</taxon>
        <taxon>Bacillati</taxon>
        <taxon>Bacillota</taxon>
        <taxon>Clostridia</taxon>
        <taxon>Peptostreptococcales</taxon>
        <taxon>Natronincolaceae</taxon>
        <taxon>Alkaliphilus</taxon>
    </lineage>
</organism>
<feature type="transmembrane region" description="Helical" evidence="1">
    <location>
        <begin position="16"/>
        <end position="36"/>
    </location>
</feature>
<dbReference type="KEGG" id="aoe:Clos_0123"/>
<sequence length="250" mass="27722">MLNYIKAELYRNFNRVYYWAFITITSAVALLCNILIKSTGNVTSMSLSEIMYIGIQAINLPIFLVLMMVEIVTSEENKNLTIRNAVSFGIPRNKMIASKVVTTTILSSIAALIILTVFLGSGAILLGFGADFSLEIVKDFSLRLLVAVPLWIGAISVGTFLGIVFKSSTVSSFIYFGVFTMARKIINVLEVIVSDKFKYLHKILITTNLFNLRNDVLSNEIIISAILVGVGFTALFTILSMVYFNKIEVK</sequence>
<dbReference type="eggNOG" id="ENOG5033F46">
    <property type="taxonomic scope" value="Bacteria"/>
</dbReference>
<feature type="transmembrane region" description="Helical" evidence="1">
    <location>
        <begin position="140"/>
        <end position="165"/>
    </location>
</feature>
<evidence type="ECO:0000313" key="2">
    <source>
        <dbReference type="EMBL" id="ABW17690.1"/>
    </source>
</evidence>
<keyword evidence="1" id="KW-1133">Transmembrane helix</keyword>